<evidence type="ECO:0000313" key="2">
    <source>
        <dbReference type="EMBL" id="GIG76484.1"/>
    </source>
</evidence>
<sequence length="107" mass="11151">MLVVVPFVGGVPVALVYEVDVVAVLDLLVPAALAVAVWMVLGLHVLIEGALVVVPFVRVVDAPVVQVVDVVTVLHAGVPAGRAVFVIVAGERLVPSCRGHGYPLSEW</sequence>
<keyword evidence="1" id="KW-0472">Membrane</keyword>
<comment type="caution">
    <text evidence="2">The sequence shown here is derived from an EMBL/GenBank/DDBJ whole genome shotgun (WGS) entry which is preliminary data.</text>
</comment>
<organism evidence="2 3">
    <name type="scientific">Planosporangium flavigriseum</name>
    <dbReference type="NCBI Taxonomy" id="373681"/>
    <lineage>
        <taxon>Bacteria</taxon>
        <taxon>Bacillati</taxon>
        <taxon>Actinomycetota</taxon>
        <taxon>Actinomycetes</taxon>
        <taxon>Micromonosporales</taxon>
        <taxon>Micromonosporaceae</taxon>
        <taxon>Planosporangium</taxon>
    </lineage>
</organism>
<reference evidence="2" key="1">
    <citation type="submission" date="2021-01" db="EMBL/GenBank/DDBJ databases">
        <title>Whole genome shotgun sequence of Planosporangium flavigriseum NBRC 105377.</title>
        <authorList>
            <person name="Komaki H."/>
            <person name="Tamura T."/>
        </authorList>
    </citation>
    <scope>NUCLEOTIDE SEQUENCE</scope>
    <source>
        <strain evidence="2">NBRC 105377</strain>
    </source>
</reference>
<dbReference type="Proteomes" id="UP000653674">
    <property type="component" value="Unassembled WGS sequence"/>
</dbReference>
<accession>A0A8J3LRV0</accession>
<name>A0A8J3LRV0_9ACTN</name>
<proteinExistence type="predicted"/>
<keyword evidence="1" id="KW-0812">Transmembrane</keyword>
<evidence type="ECO:0000256" key="1">
    <source>
        <dbReference type="SAM" id="Phobius"/>
    </source>
</evidence>
<gene>
    <name evidence="2" type="ORF">Pfl04_48880</name>
</gene>
<protein>
    <submittedName>
        <fullName evidence="2">Uncharacterized protein</fullName>
    </submittedName>
</protein>
<keyword evidence="1" id="KW-1133">Transmembrane helix</keyword>
<keyword evidence="3" id="KW-1185">Reference proteome</keyword>
<feature type="transmembrane region" description="Helical" evidence="1">
    <location>
        <begin position="27"/>
        <end position="47"/>
    </location>
</feature>
<dbReference type="EMBL" id="BONU01000058">
    <property type="protein sequence ID" value="GIG76484.1"/>
    <property type="molecule type" value="Genomic_DNA"/>
</dbReference>
<dbReference type="AlphaFoldDB" id="A0A8J3LRV0"/>
<evidence type="ECO:0000313" key="3">
    <source>
        <dbReference type="Proteomes" id="UP000653674"/>
    </source>
</evidence>